<protein>
    <submittedName>
        <fullName evidence="3">C4-dicarboxylate ABC transporter</fullName>
    </submittedName>
</protein>
<reference evidence="3 4" key="1">
    <citation type="submission" date="2019-07" db="EMBL/GenBank/DDBJ databases">
        <title>Whole genome shotgun sequence of Reyranella soli NBRC 108950.</title>
        <authorList>
            <person name="Hosoyama A."/>
            <person name="Uohara A."/>
            <person name="Ohji S."/>
            <person name="Ichikawa N."/>
        </authorList>
    </citation>
    <scope>NUCLEOTIDE SEQUENCE [LARGE SCALE GENOMIC DNA]</scope>
    <source>
        <strain evidence="3 4">NBRC 108950</strain>
    </source>
</reference>
<organism evidence="3 4">
    <name type="scientific">Reyranella soli</name>
    <dbReference type="NCBI Taxonomy" id="1230389"/>
    <lineage>
        <taxon>Bacteria</taxon>
        <taxon>Pseudomonadati</taxon>
        <taxon>Pseudomonadota</taxon>
        <taxon>Alphaproteobacteria</taxon>
        <taxon>Hyphomicrobiales</taxon>
        <taxon>Reyranellaceae</taxon>
        <taxon>Reyranella</taxon>
    </lineage>
</organism>
<dbReference type="Proteomes" id="UP000321058">
    <property type="component" value="Unassembled WGS sequence"/>
</dbReference>
<keyword evidence="1 2" id="KW-0732">Signal</keyword>
<dbReference type="Pfam" id="PF03480">
    <property type="entry name" value="DctP"/>
    <property type="match status" value="1"/>
</dbReference>
<dbReference type="PANTHER" id="PTHR33376">
    <property type="match status" value="1"/>
</dbReference>
<dbReference type="InterPro" id="IPR038404">
    <property type="entry name" value="TRAP_DctP_sf"/>
</dbReference>
<dbReference type="PIRSF" id="PIRSF006470">
    <property type="entry name" value="DctB"/>
    <property type="match status" value="1"/>
</dbReference>
<keyword evidence="4" id="KW-1185">Reference proteome</keyword>
<comment type="caution">
    <text evidence="3">The sequence shown here is derived from an EMBL/GenBank/DDBJ whole genome shotgun (WGS) entry which is preliminary data.</text>
</comment>
<dbReference type="InterPro" id="IPR004682">
    <property type="entry name" value="TRAP_DctP"/>
</dbReference>
<dbReference type="NCBIfam" id="NF037995">
    <property type="entry name" value="TRAP_S1"/>
    <property type="match status" value="1"/>
</dbReference>
<dbReference type="CDD" id="cd13671">
    <property type="entry name" value="PBP2_TRAP_SBP_like_3"/>
    <property type="match status" value="1"/>
</dbReference>
<dbReference type="GO" id="GO:0030246">
    <property type="term" value="F:carbohydrate binding"/>
    <property type="evidence" value="ECO:0007669"/>
    <property type="project" value="TreeGrafter"/>
</dbReference>
<accession>A0A512NDR8</accession>
<feature type="signal peptide" evidence="2">
    <location>
        <begin position="1"/>
        <end position="24"/>
    </location>
</feature>
<feature type="chain" id="PRO_5022140373" evidence="2">
    <location>
        <begin position="25"/>
        <end position="325"/>
    </location>
</feature>
<dbReference type="NCBIfam" id="TIGR00787">
    <property type="entry name" value="dctP"/>
    <property type="match status" value="1"/>
</dbReference>
<sequence length="325" mass="35224">MRLHRRWMLAIAVATVCRTGIAQANGFRSSDVGSPDTPSVQAVAHMSDLMRQRSGGRLFIGSLGASDQDSESFTVAQVRTGTLDMARVSVSALHGTVPATVIPTLPFLFASTEHRRRSLQGPVGEELLAALTAVDLVGLCFYDAGPRSIYTPARAVRTPADMKGLKIRIQTSSAITEIMQALGAQPIPIPFAQVRPRLAAGTVDAAENNLISYLTSRHYEVAKVYSVTEHVASPAVVIFSRQAWNRLPKEDQAIIRQAARDSVAHHRKVFDEQEAAARATLTAAGIQFVTDVDKAAFAKVLAPLYPRLVTDPRHRALIERIQAGE</sequence>
<dbReference type="RefSeq" id="WP_170303238.1">
    <property type="nucleotide sequence ID" value="NZ_BKAJ01000074.1"/>
</dbReference>
<gene>
    <name evidence="3" type="ORF">RSO01_42390</name>
</gene>
<evidence type="ECO:0000313" key="3">
    <source>
        <dbReference type="EMBL" id="GEP57073.1"/>
    </source>
</evidence>
<evidence type="ECO:0000313" key="4">
    <source>
        <dbReference type="Proteomes" id="UP000321058"/>
    </source>
</evidence>
<dbReference type="AlphaFoldDB" id="A0A512NDR8"/>
<dbReference type="GO" id="GO:0055085">
    <property type="term" value="P:transmembrane transport"/>
    <property type="evidence" value="ECO:0007669"/>
    <property type="project" value="InterPro"/>
</dbReference>
<dbReference type="EMBL" id="BKAJ01000074">
    <property type="protein sequence ID" value="GEP57073.1"/>
    <property type="molecule type" value="Genomic_DNA"/>
</dbReference>
<dbReference type="GO" id="GO:0030288">
    <property type="term" value="C:outer membrane-bounded periplasmic space"/>
    <property type="evidence" value="ECO:0007669"/>
    <property type="project" value="InterPro"/>
</dbReference>
<dbReference type="PANTHER" id="PTHR33376:SF2">
    <property type="entry name" value="DICARBOXYLATE-BINDING PERIPLASMIC PROTEIN"/>
    <property type="match status" value="1"/>
</dbReference>
<dbReference type="InterPro" id="IPR018389">
    <property type="entry name" value="DctP_fam"/>
</dbReference>
<evidence type="ECO:0000256" key="1">
    <source>
        <dbReference type="ARBA" id="ARBA00022729"/>
    </source>
</evidence>
<proteinExistence type="predicted"/>
<evidence type="ECO:0000256" key="2">
    <source>
        <dbReference type="SAM" id="SignalP"/>
    </source>
</evidence>
<dbReference type="Gene3D" id="3.40.190.170">
    <property type="entry name" value="Bacterial extracellular solute-binding protein, family 7"/>
    <property type="match status" value="1"/>
</dbReference>
<name>A0A512NDR8_9HYPH</name>